<evidence type="ECO:0000256" key="2">
    <source>
        <dbReference type="ARBA" id="ARBA00022670"/>
    </source>
</evidence>
<dbReference type="PANTHER" id="PTHR43660">
    <property type="entry name" value="DIPEPTIDYL CARBOXYPEPTIDASE"/>
    <property type="match status" value="1"/>
</dbReference>
<evidence type="ECO:0000256" key="6">
    <source>
        <dbReference type="ARBA" id="ARBA00023049"/>
    </source>
</evidence>
<accession>A0ABR2HB03</accession>
<keyword evidence="2 9" id="KW-0645">Protease</keyword>
<dbReference type="Gene3D" id="1.10.1370.40">
    <property type="match status" value="1"/>
</dbReference>
<dbReference type="Pfam" id="PF19310">
    <property type="entry name" value="TOP_N"/>
    <property type="match status" value="1"/>
</dbReference>
<keyword evidence="3 9" id="KW-0479">Metal-binding</keyword>
<comment type="cofactor">
    <cofactor evidence="9">
        <name>Zn(2+)</name>
        <dbReference type="ChEBI" id="CHEBI:29105"/>
    </cofactor>
    <text evidence="9">Binds 1 zinc ion.</text>
</comment>
<gene>
    <name evidence="12" type="ORF">M9Y10_024696</name>
</gene>
<comment type="caution">
    <text evidence="12">The sequence shown here is derived from an EMBL/GenBank/DDBJ whole genome shotgun (WGS) entry which is preliminary data.</text>
</comment>
<dbReference type="Gene3D" id="3.40.390.10">
    <property type="entry name" value="Collagenase (Catalytic Domain)"/>
    <property type="match status" value="1"/>
</dbReference>
<evidence type="ECO:0000259" key="11">
    <source>
        <dbReference type="Pfam" id="PF19310"/>
    </source>
</evidence>
<evidence type="ECO:0000256" key="7">
    <source>
        <dbReference type="ARBA" id="ARBA00024603"/>
    </source>
</evidence>
<evidence type="ECO:0000256" key="3">
    <source>
        <dbReference type="ARBA" id="ARBA00022723"/>
    </source>
</evidence>
<dbReference type="InterPro" id="IPR024077">
    <property type="entry name" value="Neurolysin/TOP_dom2"/>
</dbReference>
<proteinExistence type="inferred from homology"/>
<dbReference type="Pfam" id="PF01432">
    <property type="entry name" value="Peptidase_M3"/>
    <property type="match status" value="1"/>
</dbReference>
<evidence type="ECO:0000256" key="5">
    <source>
        <dbReference type="ARBA" id="ARBA00022833"/>
    </source>
</evidence>
<dbReference type="CDD" id="cd06456">
    <property type="entry name" value="M3A_DCP"/>
    <property type="match status" value="1"/>
</dbReference>
<protein>
    <recommendedName>
        <fullName evidence="8">oligopeptidase A</fullName>
        <ecNumber evidence="8">3.4.24.70</ecNumber>
    </recommendedName>
</protein>
<keyword evidence="13" id="KW-1185">Reference proteome</keyword>
<dbReference type="InterPro" id="IPR024079">
    <property type="entry name" value="MetalloPept_cat_dom_sf"/>
</dbReference>
<evidence type="ECO:0000313" key="13">
    <source>
        <dbReference type="Proteomes" id="UP001470230"/>
    </source>
</evidence>
<evidence type="ECO:0000256" key="4">
    <source>
        <dbReference type="ARBA" id="ARBA00022801"/>
    </source>
</evidence>
<feature type="domain" description="Peptidase M3A/M3B catalytic" evidence="10">
    <location>
        <begin position="225"/>
        <end position="688"/>
    </location>
</feature>
<dbReference type="EC" id="3.4.24.70" evidence="8"/>
<evidence type="ECO:0000313" key="12">
    <source>
        <dbReference type="EMBL" id="KAK8843635.1"/>
    </source>
</evidence>
<sequence length="691" mass="80370">MSDHPFLTLDPLVSWSKLTASHAESDIDYAIELAKQRLDKIINLPDDQINYNTVFAQYDTFNTELQVGFTRLSHLSAVHETDELRAAYAKCVPKEAEFSSSIPLNSGLWKVIKRAAEKSKDENLTDDQRRFIKLTVDEFKDNGADLPEDKKQRVSAIDVELSKLCKNFQDNVKDSTNKGELYITNESDLKGLPESVIEAAKEDATKKGHPDQWRFNLQYPSRLPVMMYLDNEELRKKMYEIGLTIGHGGDYDNCENIKKITALRDEKAKILGYNTFADFATARRMAQNGSNALKFVEDLHDKVLKQFNEDVETLKKYVHSKDPNIALKPWNFAYWSEKQRKELYEFDDEQLKPYFSSQKVLEGLFKIVQKIYNIEVRPRETFVRLENDHEDHPNQVEVWQNDVMYYEVYDIESKKQIGGFYADLYPREDKRNGGWMEQITYGDINKGIPNIVVLNTNINKPIGDKPALISHDDVSTIFHEFGHCLHGMFYNRPITSLSGMNVPWDFVELPSQFHENFVWEREALDLFASHYVSKEKIPDELFKKMIAARNYQSAVFFIRQLYFGRIDLALHQEYNKYKGMEPNDVDEAVSKTYRVTYDEPHYSSYYNITHLFGNPLGYAAGYYSYKWAEVLDADCFSRFQKEGIMNPKTGMSFRKEILERGNTIPVQDEFRNFMGRDPSQEALLKRSGIKV</sequence>
<keyword evidence="6 9" id="KW-0482">Metalloprotease</keyword>
<dbReference type="PANTHER" id="PTHR43660:SF1">
    <property type="entry name" value="DIPEPTIDYL CARBOXYPEPTIDASE"/>
    <property type="match status" value="1"/>
</dbReference>
<dbReference type="InterPro" id="IPR045666">
    <property type="entry name" value="OpdA_N"/>
</dbReference>
<evidence type="ECO:0000256" key="9">
    <source>
        <dbReference type="RuleBase" id="RU003435"/>
    </source>
</evidence>
<evidence type="ECO:0000256" key="1">
    <source>
        <dbReference type="ARBA" id="ARBA00006040"/>
    </source>
</evidence>
<dbReference type="Gene3D" id="1.10.1370.10">
    <property type="entry name" value="Neurolysin, domain 3"/>
    <property type="match status" value="1"/>
</dbReference>
<name>A0ABR2HB03_9EUKA</name>
<comment type="similarity">
    <text evidence="1 9">Belongs to the peptidase M3 family.</text>
</comment>
<dbReference type="InterPro" id="IPR034005">
    <property type="entry name" value="M3A_DCP"/>
</dbReference>
<keyword evidence="5 9" id="KW-0862">Zinc</keyword>
<evidence type="ECO:0000259" key="10">
    <source>
        <dbReference type="Pfam" id="PF01432"/>
    </source>
</evidence>
<comment type="catalytic activity">
    <reaction evidence="7">
        <text>Hydrolysis of oligopeptides, with broad specificity. Gly or Ala commonly occur as P1 or P1' residues, but more distant residues are also important, as is shown by the fact that Z-Gly-Pro-Gly-|-Gly-Pro-Ala is cleaved, but not Z-(Gly)(5).</text>
        <dbReference type="EC" id="3.4.24.70"/>
    </reaction>
</comment>
<dbReference type="InterPro" id="IPR001567">
    <property type="entry name" value="Pept_M3A_M3B_dom"/>
</dbReference>
<dbReference type="SUPFAM" id="SSF55486">
    <property type="entry name" value="Metalloproteases ('zincins'), catalytic domain"/>
    <property type="match status" value="1"/>
</dbReference>
<dbReference type="EMBL" id="JAPFFF010000034">
    <property type="protein sequence ID" value="KAK8843635.1"/>
    <property type="molecule type" value="Genomic_DNA"/>
</dbReference>
<organism evidence="12 13">
    <name type="scientific">Tritrichomonas musculus</name>
    <dbReference type="NCBI Taxonomy" id="1915356"/>
    <lineage>
        <taxon>Eukaryota</taxon>
        <taxon>Metamonada</taxon>
        <taxon>Parabasalia</taxon>
        <taxon>Tritrichomonadida</taxon>
        <taxon>Tritrichomonadidae</taxon>
        <taxon>Tritrichomonas</taxon>
    </lineage>
</organism>
<feature type="domain" description="Oligopeptidase A N-terminal" evidence="11">
    <location>
        <begin position="49"/>
        <end position="151"/>
    </location>
</feature>
<reference evidence="12 13" key="1">
    <citation type="submission" date="2024-04" db="EMBL/GenBank/DDBJ databases">
        <title>Tritrichomonas musculus Genome.</title>
        <authorList>
            <person name="Alves-Ferreira E."/>
            <person name="Grigg M."/>
            <person name="Lorenzi H."/>
            <person name="Galac M."/>
        </authorList>
    </citation>
    <scope>NUCLEOTIDE SEQUENCE [LARGE SCALE GENOMIC DNA]</scope>
    <source>
        <strain evidence="12 13">EAF2021</strain>
    </source>
</reference>
<dbReference type="Proteomes" id="UP001470230">
    <property type="component" value="Unassembled WGS sequence"/>
</dbReference>
<keyword evidence="4 9" id="KW-0378">Hydrolase</keyword>
<evidence type="ECO:0000256" key="8">
    <source>
        <dbReference type="ARBA" id="ARBA00026100"/>
    </source>
</evidence>
<dbReference type="InterPro" id="IPR045090">
    <property type="entry name" value="Pept_M3A_M3B"/>
</dbReference>